<feature type="compositionally biased region" description="Basic and acidic residues" evidence="1">
    <location>
        <begin position="28"/>
        <end position="37"/>
    </location>
</feature>
<dbReference type="CDD" id="cd00303">
    <property type="entry name" value="retropepsin_like"/>
    <property type="match status" value="1"/>
</dbReference>
<dbReference type="AlphaFoldDB" id="A0AAD9V582"/>
<accession>A0AAD9V582</accession>
<reference evidence="2" key="2">
    <citation type="journal article" date="2023" name="Science">
        <title>Genomic signatures of disease resistance in endangered staghorn corals.</title>
        <authorList>
            <person name="Vollmer S.V."/>
            <person name="Selwyn J.D."/>
            <person name="Despard B.A."/>
            <person name="Roesel C.L."/>
        </authorList>
    </citation>
    <scope>NUCLEOTIDE SEQUENCE</scope>
    <source>
        <strain evidence="2">K2</strain>
    </source>
</reference>
<feature type="compositionally biased region" description="Basic and acidic residues" evidence="1">
    <location>
        <begin position="7"/>
        <end position="21"/>
    </location>
</feature>
<dbReference type="PROSITE" id="PS00141">
    <property type="entry name" value="ASP_PROTEASE"/>
    <property type="match status" value="1"/>
</dbReference>
<evidence type="ECO:0000256" key="1">
    <source>
        <dbReference type="SAM" id="MobiDB-lite"/>
    </source>
</evidence>
<comment type="caution">
    <text evidence="2">The sequence shown here is derived from an EMBL/GenBank/DDBJ whole genome shotgun (WGS) entry which is preliminary data.</text>
</comment>
<dbReference type="InterPro" id="IPR021109">
    <property type="entry name" value="Peptidase_aspartic_dom_sf"/>
</dbReference>
<feature type="region of interest" description="Disordered" evidence="1">
    <location>
        <begin position="1"/>
        <end position="49"/>
    </location>
</feature>
<dbReference type="InterPro" id="IPR001969">
    <property type="entry name" value="Aspartic_peptidase_AS"/>
</dbReference>
<organism evidence="2 3">
    <name type="scientific">Acropora cervicornis</name>
    <name type="common">Staghorn coral</name>
    <dbReference type="NCBI Taxonomy" id="6130"/>
    <lineage>
        <taxon>Eukaryota</taxon>
        <taxon>Metazoa</taxon>
        <taxon>Cnidaria</taxon>
        <taxon>Anthozoa</taxon>
        <taxon>Hexacorallia</taxon>
        <taxon>Scleractinia</taxon>
        <taxon>Astrocoeniina</taxon>
        <taxon>Acroporidae</taxon>
        <taxon>Acropora</taxon>
    </lineage>
</organism>
<protein>
    <submittedName>
        <fullName evidence="2">Uncharacterized protein</fullName>
    </submittedName>
</protein>
<dbReference type="Proteomes" id="UP001249851">
    <property type="component" value="Unassembled WGS sequence"/>
</dbReference>
<name>A0AAD9V582_ACRCE</name>
<keyword evidence="3" id="KW-1185">Reference proteome</keyword>
<reference evidence="2" key="1">
    <citation type="journal article" date="2023" name="G3 (Bethesda)">
        <title>Whole genome assembly and annotation of the endangered Caribbean coral Acropora cervicornis.</title>
        <authorList>
            <person name="Selwyn J.D."/>
            <person name="Vollmer S.V."/>
        </authorList>
    </citation>
    <scope>NUCLEOTIDE SEQUENCE</scope>
    <source>
        <strain evidence="2">K2</strain>
    </source>
</reference>
<sequence>MQVFCRTKQDKQIKGSCDSRSRGKSGRKRDGIRKIGDQPEQSNVEGSDASEDDGFYAFSASGCESNTLPLMIENEPVHVIIDSGATCNLMSQQVFDKVSKGKLELLKTDRKVYAYASQEPLKLSGKCMLNICVPNTQTLFKTEFFVMPGSAETLLGKSSSEEPGVLKVGVSENACESRNITDKEAALKKKYPQVFTGLGKLKNYFQLKLHVDEGVTPIAQAMRRILFGRKQKMKMLANTMSLVPKLDKVQQLLLRLNIQVGCIVESWLKQHIIDSLVNIDRYNIVWKDRSSRT</sequence>
<dbReference type="EMBL" id="JARQWQ010000031">
    <property type="protein sequence ID" value="KAK2561724.1"/>
    <property type="molecule type" value="Genomic_DNA"/>
</dbReference>
<evidence type="ECO:0000313" key="2">
    <source>
        <dbReference type="EMBL" id="KAK2561724.1"/>
    </source>
</evidence>
<proteinExistence type="predicted"/>
<evidence type="ECO:0000313" key="3">
    <source>
        <dbReference type="Proteomes" id="UP001249851"/>
    </source>
</evidence>
<dbReference type="GO" id="GO:0006508">
    <property type="term" value="P:proteolysis"/>
    <property type="evidence" value="ECO:0007669"/>
    <property type="project" value="InterPro"/>
</dbReference>
<dbReference type="GO" id="GO:0004190">
    <property type="term" value="F:aspartic-type endopeptidase activity"/>
    <property type="evidence" value="ECO:0007669"/>
    <property type="project" value="InterPro"/>
</dbReference>
<dbReference type="Gene3D" id="2.40.70.10">
    <property type="entry name" value="Acid Proteases"/>
    <property type="match status" value="1"/>
</dbReference>
<gene>
    <name evidence="2" type="ORF">P5673_015096</name>
</gene>